<dbReference type="InterPro" id="IPR000485">
    <property type="entry name" value="AsnC-type_HTH_dom"/>
</dbReference>
<dbReference type="Proteomes" id="UP001157186">
    <property type="component" value="Unassembled WGS sequence"/>
</dbReference>
<dbReference type="PRINTS" id="PR00033">
    <property type="entry name" value="HTHASNC"/>
</dbReference>
<dbReference type="Pfam" id="PF01037">
    <property type="entry name" value="AsnC_trans_reg"/>
    <property type="match status" value="1"/>
</dbReference>
<dbReference type="Gene3D" id="3.30.70.920">
    <property type="match status" value="1"/>
</dbReference>
<organism evidence="5 6">
    <name type="scientific">Thalassotalea insulae</name>
    <dbReference type="NCBI Taxonomy" id="2056778"/>
    <lineage>
        <taxon>Bacteria</taxon>
        <taxon>Pseudomonadati</taxon>
        <taxon>Pseudomonadota</taxon>
        <taxon>Gammaproteobacteria</taxon>
        <taxon>Alteromonadales</taxon>
        <taxon>Colwelliaceae</taxon>
        <taxon>Thalassotalea</taxon>
    </lineage>
</organism>
<keyword evidence="6" id="KW-1185">Reference proteome</keyword>
<dbReference type="RefSeq" id="WP_284242764.1">
    <property type="nucleotide sequence ID" value="NZ_BSST01000001.1"/>
</dbReference>
<keyword evidence="2" id="KW-0238">DNA-binding</keyword>
<name>A0ABQ6GR93_9GAMM</name>
<proteinExistence type="predicted"/>
<dbReference type="InterPro" id="IPR011991">
    <property type="entry name" value="ArsR-like_HTH"/>
</dbReference>
<accession>A0ABQ6GR93</accession>
<dbReference type="CDD" id="cd00090">
    <property type="entry name" value="HTH_ARSR"/>
    <property type="match status" value="1"/>
</dbReference>
<dbReference type="InterPro" id="IPR011008">
    <property type="entry name" value="Dimeric_a/b-barrel"/>
</dbReference>
<dbReference type="Gene3D" id="1.10.10.10">
    <property type="entry name" value="Winged helix-like DNA-binding domain superfamily/Winged helix DNA-binding domain"/>
    <property type="match status" value="1"/>
</dbReference>
<sequence>MDKFDHAIIAELRKNARASISEIAAQVSLSRSAVSERIKKLEHSGMIRGYQVLISESQKEGVSVYFEIQHQCARCADVVPVFYEIPEVVTCHGITGDMDLLVYVKASSMKRIHEIREGLDCLPDIIKIKTHVVMSEWIDNHC</sequence>
<reference evidence="5 6" key="1">
    <citation type="submission" date="2023-03" db="EMBL/GenBank/DDBJ databases">
        <title>Draft genome sequence of Thalassotalea insulae KCTC 62186T.</title>
        <authorList>
            <person name="Sawabe T."/>
        </authorList>
    </citation>
    <scope>NUCLEOTIDE SEQUENCE [LARGE SCALE GENOMIC DNA]</scope>
    <source>
        <strain evidence="5 6">KCTC 62186</strain>
    </source>
</reference>
<protein>
    <submittedName>
        <fullName evidence="5">AsnC family transcriptional regulator</fullName>
    </submittedName>
</protein>
<evidence type="ECO:0000259" key="4">
    <source>
        <dbReference type="PROSITE" id="PS50956"/>
    </source>
</evidence>
<evidence type="ECO:0000313" key="6">
    <source>
        <dbReference type="Proteomes" id="UP001157186"/>
    </source>
</evidence>
<evidence type="ECO:0000256" key="3">
    <source>
        <dbReference type="ARBA" id="ARBA00023163"/>
    </source>
</evidence>
<evidence type="ECO:0000256" key="2">
    <source>
        <dbReference type="ARBA" id="ARBA00023125"/>
    </source>
</evidence>
<dbReference type="InterPro" id="IPR036390">
    <property type="entry name" value="WH_DNA-bd_sf"/>
</dbReference>
<dbReference type="PROSITE" id="PS50956">
    <property type="entry name" value="HTH_ASNC_2"/>
    <property type="match status" value="1"/>
</dbReference>
<feature type="domain" description="HTH asnC-type" evidence="4">
    <location>
        <begin position="1"/>
        <end position="63"/>
    </location>
</feature>
<keyword evidence="3" id="KW-0804">Transcription</keyword>
<comment type="caution">
    <text evidence="5">The sequence shown here is derived from an EMBL/GenBank/DDBJ whole genome shotgun (WGS) entry which is preliminary data.</text>
</comment>
<dbReference type="SUPFAM" id="SSF54909">
    <property type="entry name" value="Dimeric alpha+beta barrel"/>
    <property type="match status" value="1"/>
</dbReference>
<dbReference type="Pfam" id="PF13404">
    <property type="entry name" value="HTH_AsnC-type"/>
    <property type="match status" value="1"/>
</dbReference>
<dbReference type="PANTHER" id="PTHR30154">
    <property type="entry name" value="LEUCINE-RESPONSIVE REGULATORY PROTEIN"/>
    <property type="match status" value="1"/>
</dbReference>
<dbReference type="PANTHER" id="PTHR30154:SF34">
    <property type="entry name" value="TRANSCRIPTIONAL REGULATOR AZLB"/>
    <property type="match status" value="1"/>
</dbReference>
<dbReference type="EMBL" id="BSST01000001">
    <property type="protein sequence ID" value="GLX76960.1"/>
    <property type="molecule type" value="Genomic_DNA"/>
</dbReference>
<evidence type="ECO:0000256" key="1">
    <source>
        <dbReference type="ARBA" id="ARBA00023015"/>
    </source>
</evidence>
<dbReference type="InterPro" id="IPR019887">
    <property type="entry name" value="Tscrpt_reg_AsnC/Lrp_C"/>
</dbReference>
<dbReference type="SUPFAM" id="SSF46785">
    <property type="entry name" value="Winged helix' DNA-binding domain"/>
    <property type="match status" value="1"/>
</dbReference>
<dbReference type="InterPro" id="IPR036388">
    <property type="entry name" value="WH-like_DNA-bd_sf"/>
</dbReference>
<evidence type="ECO:0000313" key="5">
    <source>
        <dbReference type="EMBL" id="GLX76960.1"/>
    </source>
</evidence>
<dbReference type="InterPro" id="IPR019888">
    <property type="entry name" value="Tscrpt_reg_AsnC-like"/>
</dbReference>
<dbReference type="SMART" id="SM00344">
    <property type="entry name" value="HTH_ASNC"/>
    <property type="match status" value="1"/>
</dbReference>
<gene>
    <name evidence="5" type="ORF">tinsulaeT_03000</name>
</gene>
<keyword evidence="1" id="KW-0805">Transcription regulation</keyword>